<name>A0A427AND7_ENSVE</name>
<feature type="compositionally biased region" description="Polar residues" evidence="1">
    <location>
        <begin position="168"/>
        <end position="177"/>
    </location>
</feature>
<sequence>MAVDGYVAERGGISSHDNMAGKGRRGQQRGDVGEGDLDGRGQKKQRWQAGVAAVAKGDGAVGSSCSREEGRWRECSGIGEKAEEAAVEATGSSGGGSSNDRERQRRGWVALEIKGGGWAATFNRTAKRRRGQRSGKQVQSKAEEVAGKQRQQDGDDDSSRGDREGSSMGLTVGNSGRQWGGEEEGAKVMWLRGYVEKGVAGRQQR</sequence>
<feature type="compositionally biased region" description="Low complexity" evidence="1">
    <location>
        <begin position="49"/>
        <end position="62"/>
    </location>
</feature>
<evidence type="ECO:0000313" key="3">
    <source>
        <dbReference type="Proteomes" id="UP000287651"/>
    </source>
</evidence>
<dbReference type="EMBL" id="AMZH03001856">
    <property type="protein sequence ID" value="RRT77729.1"/>
    <property type="molecule type" value="Genomic_DNA"/>
</dbReference>
<accession>A0A427AND7</accession>
<protein>
    <submittedName>
        <fullName evidence="2">Uncharacterized protein</fullName>
    </submittedName>
</protein>
<dbReference type="AlphaFoldDB" id="A0A427AND7"/>
<gene>
    <name evidence="2" type="ORF">B296_00008257</name>
</gene>
<proteinExistence type="predicted"/>
<feature type="region of interest" description="Disordered" evidence="1">
    <location>
        <begin position="121"/>
        <end position="187"/>
    </location>
</feature>
<dbReference type="Proteomes" id="UP000287651">
    <property type="component" value="Unassembled WGS sequence"/>
</dbReference>
<evidence type="ECO:0000313" key="2">
    <source>
        <dbReference type="EMBL" id="RRT77729.1"/>
    </source>
</evidence>
<feature type="compositionally biased region" description="Basic and acidic residues" evidence="1">
    <location>
        <begin position="141"/>
        <end position="165"/>
    </location>
</feature>
<reference evidence="2 3" key="1">
    <citation type="journal article" date="2014" name="Agronomy (Basel)">
        <title>A Draft Genome Sequence for Ensete ventricosum, the Drought-Tolerant Tree Against Hunger.</title>
        <authorList>
            <person name="Harrison J."/>
            <person name="Moore K.A."/>
            <person name="Paszkiewicz K."/>
            <person name="Jones T."/>
            <person name="Grant M."/>
            <person name="Ambacheew D."/>
            <person name="Muzemil S."/>
            <person name="Studholme D.J."/>
        </authorList>
    </citation>
    <scope>NUCLEOTIDE SEQUENCE [LARGE SCALE GENOMIC DNA]</scope>
</reference>
<evidence type="ECO:0000256" key="1">
    <source>
        <dbReference type="SAM" id="MobiDB-lite"/>
    </source>
</evidence>
<feature type="region of interest" description="Disordered" evidence="1">
    <location>
        <begin position="1"/>
        <end position="108"/>
    </location>
</feature>
<feature type="compositionally biased region" description="Basic and acidic residues" evidence="1">
    <location>
        <begin position="66"/>
        <end position="84"/>
    </location>
</feature>
<organism evidence="2 3">
    <name type="scientific">Ensete ventricosum</name>
    <name type="common">Abyssinian banana</name>
    <name type="synonym">Musa ensete</name>
    <dbReference type="NCBI Taxonomy" id="4639"/>
    <lineage>
        <taxon>Eukaryota</taxon>
        <taxon>Viridiplantae</taxon>
        <taxon>Streptophyta</taxon>
        <taxon>Embryophyta</taxon>
        <taxon>Tracheophyta</taxon>
        <taxon>Spermatophyta</taxon>
        <taxon>Magnoliopsida</taxon>
        <taxon>Liliopsida</taxon>
        <taxon>Zingiberales</taxon>
        <taxon>Musaceae</taxon>
        <taxon>Ensete</taxon>
    </lineage>
</organism>
<comment type="caution">
    <text evidence="2">The sequence shown here is derived from an EMBL/GenBank/DDBJ whole genome shotgun (WGS) entry which is preliminary data.</text>
</comment>